<dbReference type="AlphaFoldDB" id="A0A7G2CB41"/>
<reference evidence="4 5" key="1">
    <citation type="submission" date="2020-08" db="EMBL/GenBank/DDBJ databases">
        <authorList>
            <person name="Newling K."/>
            <person name="Davey J."/>
            <person name="Forrester S."/>
        </authorList>
    </citation>
    <scope>NUCLEOTIDE SEQUENCE [LARGE SCALE GENOMIC DNA]</scope>
    <source>
        <strain evidence="5">Crithidia deanei Carvalho (ATCC PRA-265)</strain>
    </source>
</reference>
<feature type="transmembrane region" description="Helical" evidence="2">
    <location>
        <begin position="51"/>
        <end position="72"/>
    </location>
</feature>
<dbReference type="OrthoDB" id="2016548at2759"/>
<dbReference type="InterPro" id="IPR058581">
    <property type="entry name" value="TM_HPP"/>
</dbReference>
<proteinExistence type="predicted"/>
<sequence>MSSRGDSGNRVENDAPPSGEQEAEPTRDNFFITYLKRLKGAGKKPPPIFKWNLDVVPTFLFTGIALMVLAVIEAFGLQPYNKGLLSYLPSFGASCALVMCLLVSPGAQPRALILTHIVGAFLGVSWGHITKSLPEPLNHLLASAFAVPMITVLMMMTGTMQPSAAATTCLAAFHTYGEMKDQGFMFLVTPATLGPCVLVFLAWILNNLIPWRSNYPLWL</sequence>
<feature type="region of interest" description="Disordered" evidence="1">
    <location>
        <begin position="1"/>
        <end position="24"/>
    </location>
</feature>
<feature type="transmembrane region" description="Helical" evidence="2">
    <location>
        <begin position="111"/>
        <end position="129"/>
    </location>
</feature>
<dbReference type="Pfam" id="PF04982">
    <property type="entry name" value="TM_HPP"/>
    <property type="match status" value="1"/>
</dbReference>
<gene>
    <name evidence="4" type="ORF">ADEAN_000445600</name>
</gene>
<dbReference type="Proteomes" id="UP000515908">
    <property type="component" value="Chromosome 07"/>
</dbReference>
<protein>
    <submittedName>
        <fullName evidence="4">HPP family, putative</fullName>
    </submittedName>
</protein>
<feature type="transmembrane region" description="Helical" evidence="2">
    <location>
        <begin position="185"/>
        <end position="205"/>
    </location>
</feature>
<accession>A0A7G2CB41</accession>
<name>A0A7G2CB41_9TRYP</name>
<dbReference type="PANTHER" id="PTHR33741:SF5">
    <property type="entry name" value="TRANSMEMBRANE PROTEIN DDB_G0269096-RELATED"/>
    <property type="match status" value="1"/>
</dbReference>
<dbReference type="PANTHER" id="PTHR33741">
    <property type="entry name" value="TRANSMEMBRANE PROTEIN DDB_G0269096-RELATED"/>
    <property type="match status" value="1"/>
</dbReference>
<feature type="domain" description="HPP transmembrane region" evidence="3">
    <location>
        <begin position="58"/>
        <end position="215"/>
    </location>
</feature>
<evidence type="ECO:0000313" key="4">
    <source>
        <dbReference type="EMBL" id="CAD2216978.1"/>
    </source>
</evidence>
<dbReference type="EMBL" id="LR877151">
    <property type="protein sequence ID" value="CAD2216978.1"/>
    <property type="molecule type" value="Genomic_DNA"/>
</dbReference>
<dbReference type="InterPro" id="IPR007065">
    <property type="entry name" value="HPP"/>
</dbReference>
<keyword evidence="2" id="KW-0812">Transmembrane</keyword>
<organism evidence="4 5">
    <name type="scientific">Angomonas deanei</name>
    <dbReference type="NCBI Taxonomy" id="59799"/>
    <lineage>
        <taxon>Eukaryota</taxon>
        <taxon>Discoba</taxon>
        <taxon>Euglenozoa</taxon>
        <taxon>Kinetoplastea</taxon>
        <taxon>Metakinetoplastina</taxon>
        <taxon>Trypanosomatida</taxon>
        <taxon>Trypanosomatidae</taxon>
        <taxon>Strigomonadinae</taxon>
        <taxon>Angomonas</taxon>
    </lineage>
</organism>
<feature type="transmembrane region" description="Helical" evidence="2">
    <location>
        <begin position="84"/>
        <end position="104"/>
    </location>
</feature>
<keyword evidence="2" id="KW-0472">Membrane</keyword>
<keyword evidence="2" id="KW-1133">Transmembrane helix</keyword>
<dbReference type="VEuPathDB" id="TriTrypDB:ADEAN_000445600"/>
<evidence type="ECO:0000256" key="2">
    <source>
        <dbReference type="SAM" id="Phobius"/>
    </source>
</evidence>
<evidence type="ECO:0000313" key="5">
    <source>
        <dbReference type="Proteomes" id="UP000515908"/>
    </source>
</evidence>
<evidence type="ECO:0000256" key="1">
    <source>
        <dbReference type="SAM" id="MobiDB-lite"/>
    </source>
</evidence>
<keyword evidence="5" id="KW-1185">Reference proteome</keyword>
<evidence type="ECO:0000259" key="3">
    <source>
        <dbReference type="Pfam" id="PF04982"/>
    </source>
</evidence>